<dbReference type="GO" id="GO:0051607">
    <property type="term" value="P:defense response to virus"/>
    <property type="evidence" value="ECO:0007669"/>
    <property type="project" value="UniProtKB-KW"/>
</dbReference>
<dbReference type="EC" id="3.1.12.1" evidence="9"/>
<evidence type="ECO:0000259" key="10">
    <source>
        <dbReference type="Pfam" id="PF01930"/>
    </source>
</evidence>
<sequence length="180" mass="21127">MHKLCVTGTLVNYYVLCRRKVWLAVHGLWMEHESELVALGRLLDETSYTDELRHVNVEAEGPEGLRLAGRIDWAELRDGVLHETKHSPRALEAHRWQLRFYLWLLKLLGVTRTDGQPFRGQLNFPRQRRTENIILEPEHETRLNEIVQAIYQTATQALPPPRLVNRRFCKKCAYEELCFG</sequence>
<dbReference type="InterPro" id="IPR022765">
    <property type="entry name" value="Dna2/Cas4_DUF83"/>
</dbReference>
<evidence type="ECO:0000256" key="1">
    <source>
        <dbReference type="ARBA" id="ARBA00022722"/>
    </source>
</evidence>
<keyword evidence="2 9" id="KW-0479">Metal-binding</keyword>
<evidence type="ECO:0000256" key="4">
    <source>
        <dbReference type="ARBA" id="ARBA00022839"/>
    </source>
</evidence>
<evidence type="ECO:0000313" key="11">
    <source>
        <dbReference type="EMBL" id="HER95434.1"/>
    </source>
</evidence>
<dbReference type="InterPro" id="IPR013343">
    <property type="entry name" value="CRISPR-assoc_prot_Cas4"/>
</dbReference>
<dbReference type="Pfam" id="PF01930">
    <property type="entry name" value="Cas_Cas4"/>
    <property type="match status" value="1"/>
</dbReference>
<dbReference type="InterPro" id="IPR011604">
    <property type="entry name" value="PDDEXK-like_dom_sf"/>
</dbReference>
<dbReference type="Gene3D" id="3.90.320.10">
    <property type="match status" value="1"/>
</dbReference>
<name>A0A7V2AZD6_RHOMR</name>
<feature type="domain" description="DUF83" evidence="10">
    <location>
        <begin position="7"/>
        <end position="179"/>
    </location>
</feature>
<comment type="cofactor">
    <cofactor evidence="9">
        <name>Mg(2+)</name>
        <dbReference type="ChEBI" id="CHEBI:18420"/>
    </cofactor>
    <cofactor evidence="9">
        <name>Mn(2+)</name>
        <dbReference type="ChEBI" id="CHEBI:29035"/>
    </cofactor>
    <text evidence="9">Mg(2+) or Mn(2+) required for ssDNA cleavage activity.</text>
</comment>
<comment type="caution">
    <text evidence="11">The sequence shown here is derived from an EMBL/GenBank/DDBJ whole genome shotgun (WGS) entry which is preliminary data.</text>
</comment>
<keyword evidence="8 9" id="KW-0464">Manganese</keyword>
<keyword evidence="1 9" id="KW-0540">Nuclease</keyword>
<dbReference type="PANTHER" id="PTHR37168">
    <property type="entry name" value="CRISPR-ASSOCIATED EXONUCLEASE CAS4"/>
    <property type="match status" value="1"/>
</dbReference>
<comment type="function">
    <text evidence="9">CRISPR (clustered regularly interspaced short palindromic repeat) is an adaptive immune system that provides protection against mobile genetic elements (viruses, transposable elements and conjugative plasmids). CRISPR clusters contain sequences complementary to antecedent mobile elements and target invading nucleic acids. CRISPR clusters are transcribed and processed into CRISPR RNA (crRNA).</text>
</comment>
<evidence type="ECO:0000256" key="5">
    <source>
        <dbReference type="ARBA" id="ARBA00023004"/>
    </source>
</evidence>
<dbReference type="PANTHER" id="PTHR37168:SF2">
    <property type="entry name" value="CRISPR-ASSOCIATED EXONUCLEASE CAS4"/>
    <property type="match status" value="1"/>
</dbReference>
<accession>A0A7V2AZD6</accession>
<reference evidence="11" key="1">
    <citation type="journal article" date="2020" name="mSystems">
        <title>Genome- and Community-Level Interaction Insights into Carbon Utilization and Element Cycling Functions of Hydrothermarchaeota in Hydrothermal Sediment.</title>
        <authorList>
            <person name="Zhou Z."/>
            <person name="Liu Y."/>
            <person name="Xu W."/>
            <person name="Pan J."/>
            <person name="Luo Z.H."/>
            <person name="Li M."/>
        </authorList>
    </citation>
    <scope>NUCLEOTIDE SEQUENCE [LARGE SCALE GENOMIC DNA]</scope>
    <source>
        <strain evidence="11">SpSt-143</strain>
    </source>
</reference>
<evidence type="ECO:0000256" key="6">
    <source>
        <dbReference type="ARBA" id="ARBA00023014"/>
    </source>
</evidence>
<gene>
    <name evidence="11" type="primary">cas4</name>
    <name evidence="11" type="ORF">ENO59_02790</name>
</gene>
<keyword evidence="6 9" id="KW-0411">Iron-sulfur</keyword>
<keyword evidence="3 9" id="KW-0378">Hydrolase</keyword>
<dbReference type="EMBL" id="DSGB01000003">
    <property type="protein sequence ID" value="HER95434.1"/>
    <property type="molecule type" value="Genomic_DNA"/>
</dbReference>
<dbReference type="AlphaFoldDB" id="A0A7V2AZD6"/>
<evidence type="ECO:0000256" key="2">
    <source>
        <dbReference type="ARBA" id="ARBA00022723"/>
    </source>
</evidence>
<evidence type="ECO:0000256" key="9">
    <source>
        <dbReference type="RuleBase" id="RU365022"/>
    </source>
</evidence>
<keyword evidence="7 9" id="KW-0051">Antiviral defense</keyword>
<comment type="similarity">
    <text evidence="9">Belongs to the CRISPR-associated exonuclease Cas4 family.</text>
</comment>
<keyword evidence="4 9" id="KW-0269">Exonuclease</keyword>
<evidence type="ECO:0000256" key="8">
    <source>
        <dbReference type="ARBA" id="ARBA00023211"/>
    </source>
</evidence>
<dbReference type="GO" id="GO:0046872">
    <property type="term" value="F:metal ion binding"/>
    <property type="evidence" value="ECO:0007669"/>
    <property type="project" value="UniProtKB-KW"/>
</dbReference>
<dbReference type="GO" id="GO:0004527">
    <property type="term" value="F:exonuclease activity"/>
    <property type="evidence" value="ECO:0007669"/>
    <property type="project" value="UniProtKB-KW"/>
</dbReference>
<evidence type="ECO:0000256" key="7">
    <source>
        <dbReference type="ARBA" id="ARBA00023118"/>
    </source>
</evidence>
<organism evidence="11">
    <name type="scientific">Rhodothermus marinus</name>
    <name type="common">Rhodothermus obamensis</name>
    <dbReference type="NCBI Taxonomy" id="29549"/>
    <lineage>
        <taxon>Bacteria</taxon>
        <taxon>Pseudomonadati</taxon>
        <taxon>Rhodothermota</taxon>
        <taxon>Rhodothermia</taxon>
        <taxon>Rhodothermales</taxon>
        <taxon>Rhodothermaceae</taxon>
        <taxon>Rhodothermus</taxon>
    </lineage>
</organism>
<comment type="cofactor">
    <cofactor evidence="9">
        <name>iron-sulfur cluster</name>
        <dbReference type="ChEBI" id="CHEBI:30408"/>
    </cofactor>
</comment>
<protein>
    <recommendedName>
        <fullName evidence="9">CRISPR-associated exonuclease Cas4</fullName>
        <ecNumber evidence="9">3.1.12.1</ecNumber>
    </recommendedName>
</protein>
<keyword evidence="5 9" id="KW-0408">Iron</keyword>
<proteinExistence type="inferred from homology"/>
<dbReference type="GO" id="GO:0051536">
    <property type="term" value="F:iron-sulfur cluster binding"/>
    <property type="evidence" value="ECO:0007669"/>
    <property type="project" value="UniProtKB-KW"/>
</dbReference>
<dbReference type="NCBIfam" id="TIGR00372">
    <property type="entry name" value="cas4"/>
    <property type="match status" value="1"/>
</dbReference>
<evidence type="ECO:0000256" key="3">
    <source>
        <dbReference type="ARBA" id="ARBA00022801"/>
    </source>
</evidence>